<dbReference type="Gene3D" id="2.160.20.10">
    <property type="entry name" value="Single-stranded right-handed beta-helix, Pectin lyase-like"/>
    <property type="match status" value="1"/>
</dbReference>
<dbReference type="GeneID" id="98645234"/>
<dbReference type="InterPro" id="IPR039448">
    <property type="entry name" value="Beta_helix"/>
</dbReference>
<evidence type="ECO:0000313" key="4">
    <source>
        <dbReference type="Proteomes" id="UP000322887"/>
    </source>
</evidence>
<dbReference type="RefSeq" id="WP_002648280.1">
    <property type="nucleotide sequence ID" value="NZ_CP042910.1"/>
</dbReference>
<reference evidence="3 4" key="1">
    <citation type="submission" date="2019-08" db="EMBL/GenBank/DDBJ databases">
        <title>Deep-cultivation of Planctomycetes and their phenomic and genomic characterization uncovers novel biology.</title>
        <authorList>
            <person name="Wiegand S."/>
            <person name="Jogler M."/>
            <person name="Boedeker C."/>
            <person name="Pinto D."/>
            <person name="Vollmers J."/>
            <person name="Rivas-Marin E."/>
            <person name="Kohn T."/>
            <person name="Peeters S.H."/>
            <person name="Heuer A."/>
            <person name="Rast P."/>
            <person name="Oberbeckmann S."/>
            <person name="Bunk B."/>
            <person name="Jeske O."/>
            <person name="Meyerdierks A."/>
            <person name="Storesund J.E."/>
            <person name="Kallscheuer N."/>
            <person name="Luecker S."/>
            <person name="Lage O.M."/>
            <person name="Pohl T."/>
            <person name="Merkel B.J."/>
            <person name="Hornburger P."/>
            <person name="Mueller R.-W."/>
            <person name="Bruemmer F."/>
            <person name="Labrenz M."/>
            <person name="Spormann A.M."/>
            <person name="Op den Camp H."/>
            <person name="Overmann J."/>
            <person name="Amann R."/>
            <person name="Jetten M.S.M."/>
            <person name="Mascher T."/>
            <person name="Medema M.H."/>
            <person name="Devos D.P."/>
            <person name="Kaster A.-K."/>
            <person name="Ovreas L."/>
            <person name="Rohde M."/>
            <person name="Galperin M.Y."/>
            <person name="Jogler C."/>
        </authorList>
    </citation>
    <scope>NUCLEOTIDE SEQUENCE [LARGE SCALE GENOMIC DNA]</scope>
    <source>
        <strain evidence="3 4">DSM 8797</strain>
    </source>
</reference>
<keyword evidence="1" id="KW-0732">Signal</keyword>
<dbReference type="Proteomes" id="UP000322887">
    <property type="component" value="Chromosome"/>
</dbReference>
<feature type="signal peptide" evidence="1">
    <location>
        <begin position="1"/>
        <end position="20"/>
    </location>
</feature>
<proteinExistence type="predicted"/>
<dbReference type="Pfam" id="PF13229">
    <property type="entry name" value="Beta_helix"/>
    <property type="match status" value="1"/>
</dbReference>
<evidence type="ECO:0000259" key="2">
    <source>
        <dbReference type="Pfam" id="PF13229"/>
    </source>
</evidence>
<feature type="chain" id="PRO_5046916296" description="Right handed beta helix domain-containing protein" evidence="1">
    <location>
        <begin position="21"/>
        <end position="786"/>
    </location>
</feature>
<dbReference type="SUPFAM" id="SSF51126">
    <property type="entry name" value="Pectin lyase-like"/>
    <property type="match status" value="1"/>
</dbReference>
<evidence type="ECO:0000313" key="3">
    <source>
        <dbReference type="EMBL" id="QEG14719.1"/>
    </source>
</evidence>
<dbReference type="InterPro" id="IPR006626">
    <property type="entry name" value="PbH1"/>
</dbReference>
<protein>
    <recommendedName>
        <fullName evidence="2">Right handed beta helix domain-containing protein</fullName>
    </recommendedName>
</protein>
<keyword evidence="4" id="KW-1185">Reference proteome</keyword>
<feature type="domain" description="Right handed beta helix" evidence="2">
    <location>
        <begin position="418"/>
        <end position="509"/>
    </location>
</feature>
<gene>
    <name evidence="3" type="ORF">GmarT_05550</name>
</gene>
<sequence>MKLFSLGLLILSCAPCSLLADSSETLPVPETQNVTGDVSELFGDSAWFRRYQPHFGYRYQAGDTIGRIGGLSSLDGFLPLLEAEDGNWLTFLDARLLLDDQNQNLGSNVGFGARQYLPEWGRTIGGYVYYDTRDTGTRNFSQVSGGIETLGDLWDARLNWYVPTGSRRSLVGTSHTVGGPSQFIGHYLYGGILTRYYQAAMTGVDMEAGRKILTSDSMDVRAFAGWYHFQAPGSQQAWGWKTRVENRISDMVALNLGVQNDRVFNTTVNFSVSISWPSITGRRAGLKADIPARDRLGESPERLRSIVVDNQSIQDPNGGLLINPATGNPYYFMHVASGGNSDGSYEDPYATLAAAFADPRTQAGNVVVYDHRSDSETGTFTLADQTQVLSSGPTQFLNTQIGQVSLPDSNTGLTPQVTGNFIMGNNSVLSGFNITSGGANPAVMADGVQNITIANNTITNGSTSGIAIANSQGITILNNTLQDVSDDAIDIEDSSGTITVSNNTIKSVSTAFDDAINVELNGDTDLTVDNNIISSLVQTSDNGINVSTTVGNITARIRNNQISGVDFSLAGGIKYTGNSTGLAQTTITDNIILNDDDSIAGSAIFNGIQVSYLNGSAITNITNNQIASNDHATNGRGIWLNYQTSGATTTTVNNNILSDYTDSNVFYYGLIAEINQGTNHDFFITSNRIGPNLFNVRVDVKNGAAANIRVTQNIFTDNAGTSGDLLIYSENAGSDLTMSIFGNTAHKPFDFTTNSGGIIRIQDLSDLSANNNGVTVNTTGNVVNAP</sequence>
<dbReference type="Gene3D" id="2.40.160.160">
    <property type="entry name" value="Inverse autotransporter, beta-domain"/>
    <property type="match status" value="1"/>
</dbReference>
<dbReference type="InterPro" id="IPR038177">
    <property type="entry name" value="IAT_beta_sf"/>
</dbReference>
<accession>A0ABX5YGK7</accession>
<organism evidence="3 4">
    <name type="scientific">Gimesia maris</name>
    <dbReference type="NCBI Taxonomy" id="122"/>
    <lineage>
        <taxon>Bacteria</taxon>
        <taxon>Pseudomonadati</taxon>
        <taxon>Planctomycetota</taxon>
        <taxon>Planctomycetia</taxon>
        <taxon>Planctomycetales</taxon>
        <taxon>Planctomycetaceae</taxon>
        <taxon>Gimesia</taxon>
    </lineage>
</organism>
<dbReference type="InterPro" id="IPR011050">
    <property type="entry name" value="Pectin_lyase_fold/virulence"/>
</dbReference>
<evidence type="ECO:0000256" key="1">
    <source>
        <dbReference type="SAM" id="SignalP"/>
    </source>
</evidence>
<dbReference type="SMART" id="SM00710">
    <property type="entry name" value="PbH1"/>
    <property type="match status" value="9"/>
</dbReference>
<name>A0ABX5YGK7_9PLAN</name>
<dbReference type="EMBL" id="CP042910">
    <property type="protein sequence ID" value="QEG14719.1"/>
    <property type="molecule type" value="Genomic_DNA"/>
</dbReference>
<dbReference type="InterPro" id="IPR012334">
    <property type="entry name" value="Pectin_lyas_fold"/>
</dbReference>